<dbReference type="Gene3D" id="3.40.50.1820">
    <property type="entry name" value="alpha/beta hydrolase"/>
    <property type="match status" value="1"/>
</dbReference>
<keyword evidence="1" id="KW-0378">Hydrolase</keyword>
<evidence type="ECO:0000313" key="1">
    <source>
        <dbReference type="EMBL" id="MBR7621388.1"/>
    </source>
</evidence>
<evidence type="ECO:0000313" key="2">
    <source>
        <dbReference type="Proteomes" id="UP000622580"/>
    </source>
</evidence>
<dbReference type="Proteomes" id="UP000622580">
    <property type="component" value="Unassembled WGS sequence"/>
</dbReference>
<dbReference type="InterPro" id="IPR029058">
    <property type="entry name" value="AB_hydrolase_fold"/>
</dbReference>
<accession>A0A941D5Z6</accession>
<protein>
    <submittedName>
        <fullName evidence="1">Alpha/beta hydrolase</fullName>
    </submittedName>
</protein>
<keyword evidence="2" id="KW-1185">Reference proteome</keyword>
<proteinExistence type="predicted"/>
<dbReference type="RefSeq" id="WP_215342517.1">
    <property type="nucleotide sequence ID" value="NZ_JAGSGD010000001.1"/>
</dbReference>
<dbReference type="SUPFAM" id="SSF53474">
    <property type="entry name" value="alpha/beta-Hydrolases"/>
    <property type="match status" value="1"/>
</dbReference>
<gene>
    <name evidence="1" type="ORF">JKL49_18490</name>
</gene>
<dbReference type="AlphaFoldDB" id="A0A941D5Z6"/>
<dbReference type="GO" id="GO:0016787">
    <property type="term" value="F:hydrolase activity"/>
    <property type="evidence" value="ECO:0007669"/>
    <property type="project" value="UniProtKB-KW"/>
</dbReference>
<dbReference type="EMBL" id="JAGSGD010000001">
    <property type="protein sequence ID" value="MBR7621388.1"/>
    <property type="molecule type" value="Genomic_DNA"/>
</dbReference>
<name>A0A941D5Z6_9CAUL</name>
<comment type="caution">
    <text evidence="1">The sequence shown here is derived from an EMBL/GenBank/DDBJ whole genome shotgun (WGS) entry which is preliminary data.</text>
</comment>
<organism evidence="1 2">
    <name type="scientific">Phenylobacterium glaciei</name>
    <dbReference type="NCBI Taxonomy" id="2803784"/>
    <lineage>
        <taxon>Bacteria</taxon>
        <taxon>Pseudomonadati</taxon>
        <taxon>Pseudomonadota</taxon>
        <taxon>Alphaproteobacteria</taxon>
        <taxon>Caulobacterales</taxon>
        <taxon>Caulobacteraceae</taxon>
        <taxon>Phenylobacterium</taxon>
    </lineage>
</organism>
<sequence>MARRLFKVVVALAIFLTLLVAGAFGTLAIARHRHAEALAIRTPNGIDEAGFVRLGGVEQWVTIRGDDRANPVILVVGGVGADGPGTVLSPFVDAFTPWERDFTVVQWDQRGAGKTFARAGRQVGPDFTVEGLTRDGLDLTAHLRDRFAKPRIVLLGTGFGSTVAARMALARPQAYLAYVGAGQIVAPRRDREQAGYERLLRKATAAGDQESLADLRTSGPWAFRHPRDPEKVAAFVRVAGRYHAANPPHQTWDVLTAPHWSLADALAIQPGMAASEAALGRAWGESFDYGGLGPDFQVPVFVIQGDDNTDAPIAQARAWLAGVRAPAKGLVTIPGAGNHGLQTHSQAFATALKATLAPFTHEPPASPPAPGPGR</sequence>
<reference evidence="1" key="1">
    <citation type="submission" date="2021-04" db="EMBL/GenBank/DDBJ databases">
        <title>Draft genome assembly of strain Phenylobacterium sp. 20VBR1 using MiniION and Illumina platforms.</title>
        <authorList>
            <person name="Thomas F.A."/>
            <person name="Krishnan K.P."/>
            <person name="Sinha R.K."/>
        </authorList>
    </citation>
    <scope>NUCLEOTIDE SEQUENCE</scope>
    <source>
        <strain evidence="1">20VBR1</strain>
    </source>
</reference>